<sequence>MMIPFRLLAVAAGFAALVVLPGSARAEIKAELAANYIRHLFDTSMRENANAAALCPSIAQFGRFAAGHAWRLLPPSERPRLADGFCNLAVDAVTRLHLTYPGLRLKLDRTLPAAQGMVLVSSSVTRPTDLATWPVEWQLATTGADLRLADLRILGLSLGIFLRSLANAGTTADSASADVILARWRQALDRALPPK</sequence>
<dbReference type="Proteomes" id="UP001271769">
    <property type="component" value="Unassembled WGS sequence"/>
</dbReference>
<dbReference type="InterPro" id="IPR042245">
    <property type="entry name" value="Tgt2/MlaC_sf"/>
</dbReference>
<keyword evidence="2" id="KW-1185">Reference proteome</keyword>
<name>A0ABU5E1E7_9PROT</name>
<dbReference type="InterPro" id="IPR008869">
    <property type="entry name" value="MlaC/ttg2D"/>
</dbReference>
<reference evidence="1 2" key="1">
    <citation type="journal article" date="2013" name="Antonie Van Leeuwenhoek">
        <title>Dongia rigui sp. nov., isolated from freshwater of a large wetland in Korea.</title>
        <authorList>
            <person name="Baik K.S."/>
            <person name="Hwang Y.M."/>
            <person name="Choi J.S."/>
            <person name="Kwon J."/>
            <person name="Seong C.N."/>
        </authorList>
    </citation>
    <scope>NUCLEOTIDE SEQUENCE [LARGE SCALE GENOMIC DNA]</scope>
    <source>
        <strain evidence="1 2">04SU4-P</strain>
    </source>
</reference>
<dbReference type="Pfam" id="PF05494">
    <property type="entry name" value="MlaC"/>
    <property type="match status" value="1"/>
</dbReference>
<proteinExistence type="predicted"/>
<evidence type="ECO:0000313" key="1">
    <source>
        <dbReference type="EMBL" id="MDY0873375.1"/>
    </source>
</evidence>
<dbReference type="Gene3D" id="3.10.450.710">
    <property type="entry name" value="Tgt2/MlaC"/>
    <property type="match status" value="1"/>
</dbReference>
<dbReference type="RefSeq" id="WP_320501828.1">
    <property type="nucleotide sequence ID" value="NZ_JAXCLX010000002.1"/>
</dbReference>
<organism evidence="1 2">
    <name type="scientific">Dongia rigui</name>
    <dbReference type="NCBI Taxonomy" id="940149"/>
    <lineage>
        <taxon>Bacteria</taxon>
        <taxon>Pseudomonadati</taxon>
        <taxon>Pseudomonadota</taxon>
        <taxon>Alphaproteobacteria</taxon>
        <taxon>Rhodospirillales</taxon>
        <taxon>Dongiaceae</taxon>
        <taxon>Dongia</taxon>
    </lineage>
</organism>
<comment type="caution">
    <text evidence="1">The sequence shown here is derived from an EMBL/GenBank/DDBJ whole genome shotgun (WGS) entry which is preliminary data.</text>
</comment>
<protein>
    <submittedName>
        <fullName evidence="1">ABC transporter substrate-binding protein</fullName>
    </submittedName>
</protein>
<dbReference type="EMBL" id="JAXCLX010000002">
    <property type="protein sequence ID" value="MDY0873375.1"/>
    <property type="molecule type" value="Genomic_DNA"/>
</dbReference>
<accession>A0ABU5E1E7</accession>
<gene>
    <name evidence="1" type="ORF">SMD31_15650</name>
</gene>
<evidence type="ECO:0000313" key="2">
    <source>
        <dbReference type="Proteomes" id="UP001271769"/>
    </source>
</evidence>